<dbReference type="Proteomes" id="UP000509597">
    <property type="component" value="Chromosome"/>
</dbReference>
<name>A0A7H9BIK8_9NEIS</name>
<dbReference type="InterPro" id="IPR029069">
    <property type="entry name" value="HotDog_dom_sf"/>
</dbReference>
<dbReference type="InterPro" id="IPR050965">
    <property type="entry name" value="UPF0336/Enoyl-CoA_hydratase"/>
</dbReference>
<evidence type="ECO:0000313" key="4">
    <source>
        <dbReference type="Proteomes" id="UP000509597"/>
    </source>
</evidence>
<dbReference type="Gene3D" id="3.10.129.10">
    <property type="entry name" value="Hotdog Thioesterase"/>
    <property type="match status" value="1"/>
</dbReference>
<sequence length="142" mass="15944">MPYYFEDLAVDLTAEYRKTLTETDVVLFAGLTGDNNPMHIDAEFAHQTRFGERIVHGMLTASFLSTVIGMHLPGPGCIYMAQNIRFVHPVHIGETVSARARVAEIYPEKQRAKLITECWVRDVMVLSGDALVWVPKRPVQSA</sequence>
<dbReference type="PANTHER" id="PTHR43437:SF3">
    <property type="entry name" value="HYDROXYACYL-THIOESTER DEHYDRATASE TYPE 2, MITOCHONDRIAL"/>
    <property type="match status" value="1"/>
</dbReference>
<dbReference type="GO" id="GO:0019171">
    <property type="term" value="F:(3R)-hydroxyacyl-[acyl-carrier-protein] dehydratase activity"/>
    <property type="evidence" value="ECO:0007669"/>
    <property type="project" value="TreeGrafter"/>
</dbReference>
<dbReference type="InterPro" id="IPR002539">
    <property type="entry name" value="MaoC-like_dom"/>
</dbReference>
<protein>
    <submittedName>
        <fullName evidence="3">MaoC family dehydratase</fullName>
    </submittedName>
</protein>
<dbReference type="PANTHER" id="PTHR43437">
    <property type="entry name" value="HYDROXYACYL-THIOESTER DEHYDRATASE TYPE 2, MITOCHONDRIAL-RELATED"/>
    <property type="match status" value="1"/>
</dbReference>
<evidence type="ECO:0000256" key="1">
    <source>
        <dbReference type="ARBA" id="ARBA00023239"/>
    </source>
</evidence>
<organism evidence="3 4">
    <name type="scientific">Chitinibacter bivalviorum</name>
    <dbReference type="NCBI Taxonomy" id="2739434"/>
    <lineage>
        <taxon>Bacteria</taxon>
        <taxon>Pseudomonadati</taxon>
        <taxon>Pseudomonadota</taxon>
        <taxon>Betaproteobacteria</taxon>
        <taxon>Neisseriales</taxon>
        <taxon>Chitinibacteraceae</taxon>
        <taxon>Chitinibacter</taxon>
    </lineage>
</organism>
<dbReference type="GO" id="GO:0006633">
    <property type="term" value="P:fatty acid biosynthetic process"/>
    <property type="evidence" value="ECO:0007669"/>
    <property type="project" value="TreeGrafter"/>
</dbReference>
<accession>A0A7H9BIK8</accession>
<dbReference type="FunFam" id="3.10.129.10:FF:000042">
    <property type="entry name" value="MaoC domain protein dehydratase"/>
    <property type="match status" value="1"/>
</dbReference>
<evidence type="ECO:0000259" key="2">
    <source>
        <dbReference type="Pfam" id="PF01575"/>
    </source>
</evidence>
<evidence type="ECO:0000313" key="3">
    <source>
        <dbReference type="EMBL" id="QLG88475.1"/>
    </source>
</evidence>
<proteinExistence type="predicted"/>
<keyword evidence="1" id="KW-0456">Lyase</keyword>
<dbReference type="KEGG" id="chiz:HQ393_09565"/>
<gene>
    <name evidence="3" type="ORF">HQ393_09565</name>
</gene>
<dbReference type="Pfam" id="PF01575">
    <property type="entry name" value="MaoC_dehydratas"/>
    <property type="match status" value="1"/>
</dbReference>
<dbReference type="RefSeq" id="WP_179354990.1">
    <property type="nucleotide sequence ID" value="NZ_CP058627.1"/>
</dbReference>
<keyword evidence="4" id="KW-1185">Reference proteome</keyword>
<dbReference type="EMBL" id="CP058627">
    <property type="protein sequence ID" value="QLG88475.1"/>
    <property type="molecule type" value="Genomic_DNA"/>
</dbReference>
<feature type="domain" description="MaoC-like" evidence="2">
    <location>
        <begin position="13"/>
        <end position="109"/>
    </location>
</feature>
<dbReference type="SUPFAM" id="SSF54637">
    <property type="entry name" value="Thioesterase/thiol ester dehydrase-isomerase"/>
    <property type="match status" value="1"/>
</dbReference>
<reference evidence="3 4" key="1">
    <citation type="submission" date="2020-07" db="EMBL/GenBank/DDBJ databases">
        <title>Complete genome sequence of Chitinibacter sp. 2T18.</title>
        <authorList>
            <person name="Bae J.-W."/>
            <person name="Choi J.-W."/>
        </authorList>
    </citation>
    <scope>NUCLEOTIDE SEQUENCE [LARGE SCALE GENOMIC DNA]</scope>
    <source>
        <strain evidence="3 4">2T18</strain>
    </source>
</reference>
<dbReference type="AlphaFoldDB" id="A0A7H9BIK8"/>
<dbReference type="CDD" id="cd03449">
    <property type="entry name" value="R_hydratase"/>
    <property type="match status" value="1"/>
</dbReference>